<dbReference type="PRINTS" id="PR00455">
    <property type="entry name" value="HTHTETR"/>
</dbReference>
<evidence type="ECO:0000256" key="2">
    <source>
        <dbReference type="PROSITE-ProRule" id="PRU00335"/>
    </source>
</evidence>
<dbReference type="InterPro" id="IPR036271">
    <property type="entry name" value="Tet_transcr_reg_TetR-rel_C_sf"/>
</dbReference>
<proteinExistence type="predicted"/>
<sequence length="199" mass="21668">MAQAWLDEPLAPAARRLLTGAVEAFAARGYHATATRDIAARAGLSPAGVYVHFPSKEELLYQISLIGHRGTVEVVRAAAVVSDDPVHRLRAVIAAITAWHARYHTTARVINYEMAALTEQHRAQIATLRREIDSLVRQTLEDGVAAGVFDVPDVRGTTLALLSLTIDVARWFRATGDRAPEQLGELYGDLALRMAGHRG</sequence>
<dbReference type="Pfam" id="PF17932">
    <property type="entry name" value="TetR_C_24"/>
    <property type="match status" value="1"/>
</dbReference>
<dbReference type="GO" id="GO:0003700">
    <property type="term" value="F:DNA-binding transcription factor activity"/>
    <property type="evidence" value="ECO:0007669"/>
    <property type="project" value="TreeGrafter"/>
</dbReference>
<dbReference type="PANTHER" id="PTHR30055">
    <property type="entry name" value="HTH-TYPE TRANSCRIPTIONAL REGULATOR RUTR"/>
    <property type="match status" value="1"/>
</dbReference>
<feature type="domain" description="HTH tetR-type" evidence="3">
    <location>
        <begin position="11"/>
        <end position="71"/>
    </location>
</feature>
<dbReference type="PANTHER" id="PTHR30055:SF200">
    <property type="entry name" value="HTH-TYPE TRANSCRIPTIONAL REPRESSOR BDCR"/>
    <property type="match status" value="1"/>
</dbReference>
<organism evidence="4 5">
    <name type="scientific">Actinocrinis puniceicyclus</name>
    <dbReference type="NCBI Taxonomy" id="977794"/>
    <lineage>
        <taxon>Bacteria</taxon>
        <taxon>Bacillati</taxon>
        <taxon>Actinomycetota</taxon>
        <taxon>Actinomycetes</taxon>
        <taxon>Catenulisporales</taxon>
        <taxon>Actinospicaceae</taxon>
        <taxon>Actinocrinis</taxon>
    </lineage>
</organism>
<dbReference type="InterPro" id="IPR041490">
    <property type="entry name" value="KstR2_TetR_C"/>
</dbReference>
<keyword evidence="1 2" id="KW-0238">DNA-binding</keyword>
<evidence type="ECO:0000313" key="4">
    <source>
        <dbReference type="EMBL" id="MBS2965714.1"/>
    </source>
</evidence>
<evidence type="ECO:0000256" key="1">
    <source>
        <dbReference type="ARBA" id="ARBA00023125"/>
    </source>
</evidence>
<dbReference type="Pfam" id="PF00440">
    <property type="entry name" value="TetR_N"/>
    <property type="match status" value="1"/>
</dbReference>
<feature type="DNA-binding region" description="H-T-H motif" evidence="2">
    <location>
        <begin position="34"/>
        <end position="53"/>
    </location>
</feature>
<dbReference type="PROSITE" id="PS50977">
    <property type="entry name" value="HTH_TETR_2"/>
    <property type="match status" value="1"/>
</dbReference>
<dbReference type="Proteomes" id="UP000677913">
    <property type="component" value="Unassembled WGS sequence"/>
</dbReference>
<dbReference type="EMBL" id="JAGSXH010000097">
    <property type="protein sequence ID" value="MBS2965714.1"/>
    <property type="molecule type" value="Genomic_DNA"/>
</dbReference>
<dbReference type="InterPro" id="IPR009057">
    <property type="entry name" value="Homeodomain-like_sf"/>
</dbReference>
<accession>A0A8J7WT73</accession>
<dbReference type="AlphaFoldDB" id="A0A8J7WT73"/>
<comment type="caution">
    <text evidence="4">The sequence shown here is derived from an EMBL/GenBank/DDBJ whole genome shotgun (WGS) entry which is preliminary data.</text>
</comment>
<dbReference type="SUPFAM" id="SSF46689">
    <property type="entry name" value="Homeodomain-like"/>
    <property type="match status" value="1"/>
</dbReference>
<name>A0A8J7WT73_9ACTN</name>
<protein>
    <submittedName>
        <fullName evidence="4">TetR family transcriptional regulator</fullName>
    </submittedName>
</protein>
<reference evidence="4" key="1">
    <citation type="submission" date="2021-04" db="EMBL/GenBank/DDBJ databases">
        <title>Genome based classification of Actinospica acidithermotolerans sp. nov., an actinobacterium isolated from an Indonesian hot spring.</title>
        <authorList>
            <person name="Kusuma A.B."/>
            <person name="Putra K.E."/>
            <person name="Nafisah S."/>
            <person name="Loh J."/>
            <person name="Nouioui I."/>
            <person name="Goodfellow M."/>
        </authorList>
    </citation>
    <scope>NUCLEOTIDE SEQUENCE</scope>
    <source>
        <strain evidence="4">DSM 45618</strain>
    </source>
</reference>
<gene>
    <name evidence="4" type="ORF">KGA66_21865</name>
</gene>
<dbReference type="InterPro" id="IPR050109">
    <property type="entry name" value="HTH-type_TetR-like_transc_reg"/>
</dbReference>
<evidence type="ECO:0000259" key="3">
    <source>
        <dbReference type="PROSITE" id="PS50977"/>
    </source>
</evidence>
<dbReference type="InterPro" id="IPR001647">
    <property type="entry name" value="HTH_TetR"/>
</dbReference>
<evidence type="ECO:0000313" key="5">
    <source>
        <dbReference type="Proteomes" id="UP000677913"/>
    </source>
</evidence>
<dbReference type="Gene3D" id="1.10.357.10">
    <property type="entry name" value="Tetracycline Repressor, domain 2"/>
    <property type="match status" value="1"/>
</dbReference>
<keyword evidence="5" id="KW-1185">Reference proteome</keyword>
<dbReference type="SUPFAM" id="SSF48498">
    <property type="entry name" value="Tetracyclin repressor-like, C-terminal domain"/>
    <property type="match status" value="1"/>
</dbReference>
<dbReference type="GO" id="GO:0000976">
    <property type="term" value="F:transcription cis-regulatory region binding"/>
    <property type="evidence" value="ECO:0007669"/>
    <property type="project" value="TreeGrafter"/>
</dbReference>